<keyword evidence="2" id="KW-0812">Transmembrane</keyword>
<proteinExistence type="predicted"/>
<evidence type="ECO:0000256" key="2">
    <source>
        <dbReference type="SAM" id="Phobius"/>
    </source>
</evidence>
<keyword evidence="2" id="KW-0472">Membrane</keyword>
<sequence>MGLWRFIISNTATSPGRLVVFGTLTVGAAYALGSTFTYLMAPAEEKLKSSQLGTYDAKRFANARDERLSTMIKDIAEGRVDSHWNAAMRGTLVQHPHAENKTQGADNLAAARR</sequence>
<evidence type="ECO:0000313" key="3">
    <source>
        <dbReference type="EMBL" id="CAD8682826.1"/>
    </source>
</evidence>
<gene>
    <name evidence="3" type="ORF">CLEI1391_LOCUS10880</name>
</gene>
<protein>
    <recommendedName>
        <fullName evidence="4">Ubiquinol-cytochrome-c reductase complex assembly factor 3</fullName>
    </recommendedName>
</protein>
<organism evidence="3">
    <name type="scientific">Chlamydomonas leiostraca</name>
    <dbReference type="NCBI Taxonomy" id="1034604"/>
    <lineage>
        <taxon>Eukaryota</taxon>
        <taxon>Viridiplantae</taxon>
        <taxon>Chlorophyta</taxon>
        <taxon>core chlorophytes</taxon>
        <taxon>Chlorophyceae</taxon>
        <taxon>CS clade</taxon>
        <taxon>Chlamydomonadales</taxon>
        <taxon>Chlamydomonadaceae</taxon>
        <taxon>Chlamydomonas</taxon>
    </lineage>
</organism>
<name>A0A7S0RNH4_9CHLO</name>
<feature type="region of interest" description="Disordered" evidence="1">
    <location>
        <begin position="92"/>
        <end position="113"/>
    </location>
</feature>
<accession>A0A7S0RNH4</accession>
<evidence type="ECO:0008006" key="4">
    <source>
        <dbReference type="Google" id="ProtNLM"/>
    </source>
</evidence>
<dbReference type="AlphaFoldDB" id="A0A7S0RNH4"/>
<keyword evidence="2" id="KW-1133">Transmembrane helix</keyword>
<evidence type="ECO:0000256" key="1">
    <source>
        <dbReference type="SAM" id="MobiDB-lite"/>
    </source>
</evidence>
<feature type="transmembrane region" description="Helical" evidence="2">
    <location>
        <begin position="20"/>
        <end position="41"/>
    </location>
</feature>
<reference evidence="3" key="1">
    <citation type="submission" date="2021-01" db="EMBL/GenBank/DDBJ databases">
        <authorList>
            <person name="Corre E."/>
            <person name="Pelletier E."/>
            <person name="Niang G."/>
            <person name="Scheremetjew M."/>
            <person name="Finn R."/>
            <person name="Kale V."/>
            <person name="Holt S."/>
            <person name="Cochrane G."/>
            <person name="Meng A."/>
            <person name="Brown T."/>
            <person name="Cohen L."/>
        </authorList>
    </citation>
    <scope>NUCLEOTIDE SEQUENCE</scope>
    <source>
        <strain evidence="3">SAG 11-49</strain>
    </source>
</reference>
<dbReference type="EMBL" id="HBFB01019410">
    <property type="protein sequence ID" value="CAD8682826.1"/>
    <property type="molecule type" value="Transcribed_RNA"/>
</dbReference>